<dbReference type="RefSeq" id="WP_074489234.1">
    <property type="nucleotide sequence ID" value="NZ_FPAM01000004.1"/>
</dbReference>
<sequence>MKDQEHVKGNASVQGGSTSDRNFNDLKEANEQRGGNNGDGQRSDQAWNRNSVHKPKRRML</sequence>
<dbReference type="OrthoDB" id="773024at2"/>
<feature type="compositionally biased region" description="Polar residues" evidence="1">
    <location>
        <begin position="39"/>
        <end position="50"/>
    </location>
</feature>
<evidence type="ECO:0000313" key="2">
    <source>
        <dbReference type="EMBL" id="OKS86558.1"/>
    </source>
</evidence>
<gene>
    <name evidence="2" type="ORF">RG47T_2014</name>
</gene>
<name>A0A1Q5ZXU4_9SPHI</name>
<dbReference type="Proteomes" id="UP000186720">
    <property type="component" value="Unassembled WGS sequence"/>
</dbReference>
<dbReference type="EMBL" id="MPPL01000001">
    <property type="protein sequence ID" value="OKS86558.1"/>
    <property type="molecule type" value="Genomic_DNA"/>
</dbReference>
<feature type="region of interest" description="Disordered" evidence="1">
    <location>
        <begin position="1"/>
        <end position="60"/>
    </location>
</feature>
<dbReference type="AlphaFoldDB" id="A0A1Q5ZXU4"/>
<dbReference type="STRING" id="1302689.RG47T_2014"/>
<keyword evidence="3" id="KW-1185">Reference proteome</keyword>
<protein>
    <submittedName>
        <fullName evidence="2">Uncharacterized protein</fullName>
    </submittedName>
</protein>
<organism evidence="2 3">
    <name type="scientific">Mucilaginibacter polytrichastri</name>
    <dbReference type="NCBI Taxonomy" id="1302689"/>
    <lineage>
        <taxon>Bacteria</taxon>
        <taxon>Pseudomonadati</taxon>
        <taxon>Bacteroidota</taxon>
        <taxon>Sphingobacteriia</taxon>
        <taxon>Sphingobacteriales</taxon>
        <taxon>Sphingobacteriaceae</taxon>
        <taxon>Mucilaginibacter</taxon>
    </lineage>
</organism>
<feature type="compositionally biased region" description="Basic residues" evidence="1">
    <location>
        <begin position="51"/>
        <end position="60"/>
    </location>
</feature>
<proteinExistence type="predicted"/>
<accession>A0A1Q5ZXU4</accession>
<comment type="caution">
    <text evidence="2">The sequence shown here is derived from an EMBL/GenBank/DDBJ whole genome shotgun (WGS) entry which is preliminary data.</text>
</comment>
<reference evidence="2 3" key="1">
    <citation type="submission" date="2016-11" db="EMBL/GenBank/DDBJ databases">
        <title>Whole Genome Sequencing of Mucilaginibacter polytrichastri RG4-7(T) isolated from the moss sample.</title>
        <authorList>
            <person name="Li Y."/>
        </authorList>
    </citation>
    <scope>NUCLEOTIDE SEQUENCE [LARGE SCALE GENOMIC DNA]</scope>
    <source>
        <strain evidence="2 3">RG4-7</strain>
    </source>
</reference>
<feature type="compositionally biased region" description="Basic and acidic residues" evidence="1">
    <location>
        <begin position="22"/>
        <end position="31"/>
    </location>
</feature>
<feature type="compositionally biased region" description="Polar residues" evidence="1">
    <location>
        <begin position="11"/>
        <end position="21"/>
    </location>
</feature>
<evidence type="ECO:0000256" key="1">
    <source>
        <dbReference type="SAM" id="MobiDB-lite"/>
    </source>
</evidence>
<evidence type="ECO:0000313" key="3">
    <source>
        <dbReference type="Proteomes" id="UP000186720"/>
    </source>
</evidence>